<keyword evidence="2" id="KW-1185">Reference proteome</keyword>
<dbReference type="EMBL" id="BMHO01000001">
    <property type="protein sequence ID" value="GGD28904.1"/>
    <property type="molecule type" value="Genomic_DNA"/>
</dbReference>
<sequence>MPIDDLLIGLAGIADLADVKRQVVTTWRRRFGHESSDPFPEPARRRGEQDLFDARAVARWLVETNHGNNPHAISDAPAFAVLHHLEAADRDAVDELLALIALAGITGNDLPEHADALRQAAHVVDPHDTFLGTEIARHTARGMQPPPHLSDIVDGFYAPDLAIARIERAVSRRDRHAGSAGPLSEAIISLLADLTVALRRERGADIVLDDSAEVALAAAIRDRDEDAALDGSDSRAIMRYLAASHHAIPEISLAPVVSLTRLTGDAVDVAGALQDIAQSGSELTPDDVRIIVGPAGALVDPLNGEAERTRDRLLRSGTLRAVARLPRGHVLSAVQQPLALWILTAPAPNAAGRRIITADVADRNLTEGTVELLVNDLLAAVWPAGVSRAFALASPVPARAIIAQRASLIADPAVRHMPQLARTRRAHPLAALQHEWGRGPTLDEPPFDSSCVTAAAEPRHLPSHDLGAMVDDRHARVIPGTRLAVNANDPSGIEVLDIAAIRTDTISRRVDAMRFATEHPNAQLSRAGDVIFVTTPRPVALVDRVGSRVVAYPARILRIDATDSAGLVPRVAAEDISRADGSDWRSWRMRRVLAAQQRPLLEVLSRIDLARDELRRRLALADEIATQLTDAIAEGTSEISLPAAASTAAPQPKESA</sequence>
<gene>
    <name evidence="1" type="ORF">GCM10010915_06240</name>
</gene>
<name>A0A917DDT6_9MICO</name>
<reference evidence="1" key="1">
    <citation type="journal article" date="2014" name="Int. J. Syst. Evol. Microbiol.">
        <title>Complete genome sequence of Corynebacterium casei LMG S-19264T (=DSM 44701T), isolated from a smear-ripened cheese.</title>
        <authorList>
            <consortium name="US DOE Joint Genome Institute (JGI-PGF)"/>
            <person name="Walter F."/>
            <person name="Albersmeier A."/>
            <person name="Kalinowski J."/>
            <person name="Ruckert C."/>
        </authorList>
    </citation>
    <scope>NUCLEOTIDE SEQUENCE</scope>
    <source>
        <strain evidence="1">CGMCC 1.15152</strain>
    </source>
</reference>
<comment type="caution">
    <text evidence="1">The sequence shown here is derived from an EMBL/GenBank/DDBJ whole genome shotgun (WGS) entry which is preliminary data.</text>
</comment>
<protein>
    <submittedName>
        <fullName evidence="1">Uncharacterized protein</fullName>
    </submittedName>
</protein>
<reference evidence="1" key="2">
    <citation type="submission" date="2020-09" db="EMBL/GenBank/DDBJ databases">
        <authorList>
            <person name="Sun Q."/>
            <person name="Zhou Y."/>
        </authorList>
    </citation>
    <scope>NUCLEOTIDE SEQUENCE</scope>
    <source>
        <strain evidence="1">CGMCC 1.15152</strain>
    </source>
</reference>
<dbReference type="AlphaFoldDB" id="A0A917DDT6"/>
<organism evidence="1 2">
    <name type="scientific">Microbacterium faecale</name>
    <dbReference type="NCBI Taxonomy" id="1804630"/>
    <lineage>
        <taxon>Bacteria</taxon>
        <taxon>Bacillati</taxon>
        <taxon>Actinomycetota</taxon>
        <taxon>Actinomycetes</taxon>
        <taxon>Micrococcales</taxon>
        <taxon>Microbacteriaceae</taxon>
        <taxon>Microbacterium</taxon>
    </lineage>
</organism>
<accession>A0A917DDT6</accession>
<evidence type="ECO:0000313" key="1">
    <source>
        <dbReference type="EMBL" id="GGD28904.1"/>
    </source>
</evidence>
<proteinExistence type="predicted"/>
<dbReference type="Proteomes" id="UP000633205">
    <property type="component" value="Unassembled WGS sequence"/>
</dbReference>
<evidence type="ECO:0000313" key="2">
    <source>
        <dbReference type="Proteomes" id="UP000633205"/>
    </source>
</evidence>